<dbReference type="AlphaFoldDB" id="A0AAW9QSN6"/>
<keyword evidence="6" id="KW-0482">Metalloprotease</keyword>
<keyword evidence="4" id="KW-0378">Hydrolase</keyword>
<dbReference type="Pfam" id="PF01435">
    <property type="entry name" value="Peptidase_M48"/>
    <property type="match status" value="1"/>
</dbReference>
<dbReference type="InterPro" id="IPR001915">
    <property type="entry name" value="Peptidase_M48"/>
</dbReference>
<dbReference type="Gene3D" id="3.30.2010.10">
    <property type="entry name" value="Metalloproteases ('zincins'), catalytic domain"/>
    <property type="match status" value="1"/>
</dbReference>
<comment type="caution">
    <text evidence="8">The sequence shown here is derived from an EMBL/GenBank/DDBJ whole genome shotgun (WGS) entry which is preliminary data.</text>
</comment>
<evidence type="ECO:0000256" key="4">
    <source>
        <dbReference type="ARBA" id="ARBA00022801"/>
    </source>
</evidence>
<proteinExistence type="predicted"/>
<dbReference type="GO" id="GO:0051603">
    <property type="term" value="P:proteolysis involved in protein catabolic process"/>
    <property type="evidence" value="ECO:0007669"/>
    <property type="project" value="TreeGrafter"/>
</dbReference>
<accession>A0AAW9QSN6</accession>
<dbReference type="PANTHER" id="PTHR22726">
    <property type="entry name" value="METALLOENDOPEPTIDASE OMA1"/>
    <property type="match status" value="1"/>
</dbReference>
<keyword evidence="9" id="KW-1185">Reference proteome</keyword>
<dbReference type="InterPro" id="IPR051156">
    <property type="entry name" value="Mito/Outer_Membr_Metalloprot"/>
</dbReference>
<dbReference type="GO" id="GO:0004222">
    <property type="term" value="F:metalloendopeptidase activity"/>
    <property type="evidence" value="ECO:0007669"/>
    <property type="project" value="InterPro"/>
</dbReference>
<reference evidence="8 9" key="1">
    <citation type="submission" date="2024-01" db="EMBL/GenBank/DDBJ databases">
        <title>Genomic insights into the taxonomy and metabolism of the cyanobacterium Pannus brasiliensis CCIBt3594.</title>
        <authorList>
            <person name="Machado M."/>
            <person name="Botero N.B."/>
            <person name="Andreote A.P.D."/>
            <person name="Feitosa A.M.T."/>
            <person name="Popin R."/>
            <person name="Sivonen K."/>
            <person name="Fiore M.F."/>
        </authorList>
    </citation>
    <scope>NUCLEOTIDE SEQUENCE [LARGE SCALE GENOMIC DNA]</scope>
    <source>
        <strain evidence="8 9">CCIBt3594</strain>
    </source>
</reference>
<dbReference type="RefSeq" id="WP_332862974.1">
    <property type="nucleotide sequence ID" value="NZ_JBAFSM010000001.1"/>
</dbReference>
<evidence type="ECO:0000256" key="2">
    <source>
        <dbReference type="ARBA" id="ARBA00022670"/>
    </source>
</evidence>
<organism evidence="8 9">
    <name type="scientific">Pannus brasiliensis CCIBt3594</name>
    <dbReference type="NCBI Taxonomy" id="1427578"/>
    <lineage>
        <taxon>Bacteria</taxon>
        <taxon>Bacillati</taxon>
        <taxon>Cyanobacteriota</taxon>
        <taxon>Cyanophyceae</taxon>
        <taxon>Oscillatoriophycideae</taxon>
        <taxon>Chroococcales</taxon>
        <taxon>Microcystaceae</taxon>
        <taxon>Pannus</taxon>
    </lineage>
</organism>
<dbReference type="CDD" id="cd07333">
    <property type="entry name" value="M48C_bepA_like"/>
    <property type="match status" value="1"/>
</dbReference>
<keyword evidence="5" id="KW-0862">Zinc</keyword>
<feature type="domain" description="Peptidase M48" evidence="7">
    <location>
        <begin position="295"/>
        <end position="457"/>
    </location>
</feature>
<dbReference type="GO" id="GO:0016020">
    <property type="term" value="C:membrane"/>
    <property type="evidence" value="ECO:0007669"/>
    <property type="project" value="TreeGrafter"/>
</dbReference>
<dbReference type="PANTHER" id="PTHR22726:SF1">
    <property type="entry name" value="METALLOENDOPEPTIDASE OMA1, MITOCHONDRIAL"/>
    <property type="match status" value="1"/>
</dbReference>
<evidence type="ECO:0000256" key="5">
    <source>
        <dbReference type="ARBA" id="ARBA00022833"/>
    </source>
</evidence>
<comment type="cofactor">
    <cofactor evidence="1">
        <name>Zn(2+)</name>
        <dbReference type="ChEBI" id="CHEBI:29105"/>
    </cofactor>
</comment>
<evidence type="ECO:0000313" key="8">
    <source>
        <dbReference type="EMBL" id="MEG3435524.1"/>
    </source>
</evidence>
<keyword evidence="3" id="KW-0479">Metal-binding</keyword>
<sequence>MKILRYLQWLAVGLFLFVSLGFFLERSIAQDTENNPCFETIASADELFLAGEKSEARTLYRQCKPDFPESSDNGTEVPPPVYDIQQLEGGHKLWTNALDGIESNLDSKIFFNLVPLTQRYPQFIPASLKLADFCVNDSEFCERSAREGQPKTASEVLERVTELYPDNADLVKKKIELLALEEKYLEAAIDARQFSIVYSDRPEAAEFVEIADKYLGKFKAKINDRLVGQTVAGVIIGAGAGFLNGNVYQGLSGLQMVVLMLQGEANFGREAATALANNYIARGELIQDGEVLDYIRGIGDKITRFMGRKDLEYEYYVVKDDKLNAFALPGGKVFINTGAILQTNSEAELAGLLGHEISHAVLSHGFLRIAESSLLNNLSLVVPFLNYVSPLITAQYSQENERQADILGTRVLPLSNYAADGLLNVMVTFKKIYGDAPTNYLSTHPAPVERLQYLEKIIRDNRFDRYAYEGVKKHQKIQQKLQTDTE</sequence>
<dbReference type="GO" id="GO:0046872">
    <property type="term" value="F:metal ion binding"/>
    <property type="evidence" value="ECO:0007669"/>
    <property type="project" value="UniProtKB-KW"/>
</dbReference>
<evidence type="ECO:0000256" key="3">
    <source>
        <dbReference type="ARBA" id="ARBA00022723"/>
    </source>
</evidence>
<evidence type="ECO:0000256" key="6">
    <source>
        <dbReference type="ARBA" id="ARBA00023049"/>
    </source>
</evidence>
<protein>
    <submittedName>
        <fullName evidence="8">M48 family metallopeptidase</fullName>
    </submittedName>
</protein>
<gene>
    <name evidence="8" type="ORF">V0288_00185</name>
</gene>
<name>A0AAW9QSN6_9CHRO</name>
<keyword evidence="2" id="KW-0645">Protease</keyword>
<dbReference type="EMBL" id="JBAFSM010000001">
    <property type="protein sequence ID" value="MEG3435524.1"/>
    <property type="molecule type" value="Genomic_DNA"/>
</dbReference>
<evidence type="ECO:0000259" key="7">
    <source>
        <dbReference type="Pfam" id="PF01435"/>
    </source>
</evidence>
<dbReference type="Proteomes" id="UP001328733">
    <property type="component" value="Unassembled WGS sequence"/>
</dbReference>
<evidence type="ECO:0000313" key="9">
    <source>
        <dbReference type="Proteomes" id="UP001328733"/>
    </source>
</evidence>
<evidence type="ECO:0000256" key="1">
    <source>
        <dbReference type="ARBA" id="ARBA00001947"/>
    </source>
</evidence>